<evidence type="ECO:0000313" key="1">
    <source>
        <dbReference type="EMBL" id="DAF52477.1"/>
    </source>
</evidence>
<accession>A0A8S5SN49</accession>
<dbReference type="EMBL" id="BK032637">
    <property type="protein sequence ID" value="DAF52477.1"/>
    <property type="molecule type" value="Genomic_DNA"/>
</dbReference>
<evidence type="ECO:0008006" key="2">
    <source>
        <dbReference type="Google" id="ProtNLM"/>
    </source>
</evidence>
<organism evidence="1">
    <name type="scientific">Siphoviridae sp. ctj912</name>
    <dbReference type="NCBI Taxonomy" id="2827920"/>
    <lineage>
        <taxon>Viruses</taxon>
        <taxon>Duplodnaviria</taxon>
        <taxon>Heunggongvirae</taxon>
        <taxon>Uroviricota</taxon>
        <taxon>Caudoviricetes</taxon>
    </lineage>
</organism>
<proteinExistence type="predicted"/>
<reference evidence="1" key="1">
    <citation type="journal article" date="2021" name="Proc. Natl. Acad. Sci. U.S.A.">
        <title>A Catalog of Tens of Thousands of Viruses from Human Metagenomes Reveals Hidden Associations with Chronic Diseases.</title>
        <authorList>
            <person name="Tisza M.J."/>
            <person name="Buck C.B."/>
        </authorList>
    </citation>
    <scope>NUCLEOTIDE SEQUENCE</scope>
    <source>
        <strain evidence="1">Ctj912</strain>
    </source>
</reference>
<protein>
    <recommendedName>
        <fullName evidence="2">Tail protein</fullName>
    </recommendedName>
</protein>
<name>A0A8S5SN49_9CAUD</name>
<sequence>MRGGPNAAALAAPTTIDVHVSSVLAGRVLAESIPVVSAQLEASTDRTPRERLTLEAPHGWVPRDPADPLNNFGQRLHMFQTITTGGVTTRVKVGVYQIDAWEETSAGGVSVTAYDLLQRCEKNPTDWPSSPPGGATVSSEFQRLAGAPDEGGLQVIVDDGDQPIPRTFEWGTSRTEAMGKLAEAYGLAWTVRPDGCLHVWKPATGVASETYTGRDLLIEAARKSAERRPNRWFVGTTGETPEGGGDAPHYNGIATLYDAPYQPAVYGVVTERNEMQMTDLEGTVQQAAETYRAKALAARGTRSLALASDPRIELWDTISVETGGEVVTGTVTGYSIDLADSDAQMRVDLEVYGIVNSR</sequence>